<dbReference type="Pfam" id="PF00787">
    <property type="entry name" value="PX"/>
    <property type="match status" value="1"/>
</dbReference>
<feature type="compositionally biased region" description="Basic and acidic residues" evidence="2">
    <location>
        <begin position="155"/>
        <end position="179"/>
    </location>
</feature>
<dbReference type="GeneID" id="94193589"/>
<accession>A0AAV4LQ71</accession>
<feature type="coiled-coil region" evidence="1">
    <location>
        <begin position="1195"/>
        <end position="1261"/>
    </location>
</feature>
<gene>
    <name evidence="4" type="ORF">BcabD6B2_15430</name>
</gene>
<feature type="compositionally biased region" description="Polar residues" evidence="2">
    <location>
        <begin position="141"/>
        <end position="154"/>
    </location>
</feature>
<dbReference type="GO" id="GO:0035091">
    <property type="term" value="F:phosphatidylinositol binding"/>
    <property type="evidence" value="ECO:0007669"/>
    <property type="project" value="InterPro"/>
</dbReference>
<feature type="domain" description="PX" evidence="3">
    <location>
        <begin position="215"/>
        <end position="358"/>
    </location>
</feature>
<comment type="caution">
    <text evidence="4">The sequence shown here is derived from an EMBL/GenBank/DDBJ whole genome shotgun (WGS) entry which is preliminary data.</text>
</comment>
<keyword evidence="1" id="KW-0175">Coiled coil</keyword>
<proteinExistence type="predicted"/>
<dbReference type="PROSITE" id="PS50195">
    <property type="entry name" value="PX"/>
    <property type="match status" value="1"/>
</dbReference>
<evidence type="ECO:0000313" key="5">
    <source>
        <dbReference type="Proteomes" id="UP001497744"/>
    </source>
</evidence>
<feature type="compositionally biased region" description="Polar residues" evidence="2">
    <location>
        <begin position="24"/>
        <end position="35"/>
    </location>
</feature>
<feature type="region of interest" description="Disordered" evidence="2">
    <location>
        <begin position="133"/>
        <end position="195"/>
    </location>
</feature>
<dbReference type="CDD" id="cd06093">
    <property type="entry name" value="PX_domain"/>
    <property type="match status" value="1"/>
</dbReference>
<dbReference type="SUPFAM" id="SSF64268">
    <property type="entry name" value="PX domain"/>
    <property type="match status" value="1"/>
</dbReference>
<keyword evidence="5" id="KW-1185">Reference proteome</keyword>
<evidence type="ECO:0000259" key="3">
    <source>
        <dbReference type="PROSITE" id="PS50195"/>
    </source>
</evidence>
<dbReference type="InterPro" id="IPR036871">
    <property type="entry name" value="PX_dom_sf"/>
</dbReference>
<dbReference type="RefSeq" id="XP_067714177.1">
    <property type="nucleotide sequence ID" value="XM_067858076.1"/>
</dbReference>
<evidence type="ECO:0000256" key="1">
    <source>
        <dbReference type="SAM" id="Coils"/>
    </source>
</evidence>
<dbReference type="Gene3D" id="3.30.1520.10">
    <property type="entry name" value="Phox-like domain"/>
    <property type="match status" value="1"/>
</dbReference>
<reference evidence="4 5" key="1">
    <citation type="submission" date="2021-06" db="EMBL/GenBank/DDBJ databases">
        <title>Genome sequence of Babesia caballi.</title>
        <authorList>
            <person name="Yamagishi J."/>
            <person name="Kidaka T."/>
            <person name="Ochi A."/>
        </authorList>
    </citation>
    <scope>NUCLEOTIDE SEQUENCE [LARGE SCALE GENOMIC DNA]</scope>
    <source>
        <strain evidence="4">USDA-D6B2</strain>
    </source>
</reference>
<evidence type="ECO:0000256" key="2">
    <source>
        <dbReference type="SAM" id="MobiDB-lite"/>
    </source>
</evidence>
<feature type="region of interest" description="Disordered" evidence="2">
    <location>
        <begin position="24"/>
        <end position="85"/>
    </location>
</feature>
<dbReference type="Proteomes" id="UP001497744">
    <property type="component" value="Unassembled WGS sequence"/>
</dbReference>
<organism evidence="4 5">
    <name type="scientific">Babesia caballi</name>
    <dbReference type="NCBI Taxonomy" id="5871"/>
    <lineage>
        <taxon>Eukaryota</taxon>
        <taxon>Sar</taxon>
        <taxon>Alveolata</taxon>
        <taxon>Apicomplexa</taxon>
        <taxon>Aconoidasida</taxon>
        <taxon>Piroplasmida</taxon>
        <taxon>Babesiidae</taxon>
        <taxon>Babesia</taxon>
    </lineage>
</organism>
<dbReference type="InterPro" id="IPR001683">
    <property type="entry name" value="PX_dom"/>
</dbReference>
<sequence length="1627" mass="181827">MCTEDRDYLGSWLSKDDSEFTMQRFTKADTGTSCSREGVDYEPMPRTPSLGANSATGDDGSVGSDGSKPIEDDLSTAATRRPPGAFDHVRDALSYVNCLEAPTSLEAANSGNRILETNISNAKATFELPRRVPGARACRPSQYQRTRSYTNSLESTHEGYQDESPGRNRRAQESDDGRLSDAASSGAPDGPHLESFKAGHLESTAVSNAQSAFVAQLDLRITDYFTLARCIDSHVVYTLRFNDFGVDKLVTRRFSDFCLYDCVLRGTGYVPPIPLPEKRFWDNMDPSFLSQRFQALKSYTAQQLRHPQNVQLYLLHMFLGCSLESILYLHLVTAHTQAEKMNAVSLLFKYLMRPADARAAFLSSAVRYPLTSFTHLPPAKDDHCTAQASPDDRRLTDPLVMDSLLECLVFGDAKSVYEVCTILLWMLRHRDELGESAISLKAISYVTTAVSRLLVHKQPFDLAGFYRHARGLRNLRLLTATGDERDGACNLVSYFLVAAINLLPSAAGHFLDKSTVDNLINLVDLPDLGTIRIFALWVLWFGICEDSLREGVDRAAVNLLLKKLYSSEDTTLKALCGLVLVSLLSRGWFDSESAPRAAVSVANLLPSMHDLNTIVCEQVFSHSSMARFALLLGDTSLSPDLHLFLVSLLRHHLTSSVEPSHPETSLSALCTVDYRDDVSRLAHALFGPDDPDYRSDIAHGNDLAFSEKLAPLYMHRYIHIAAETSETLHQLLETLSHCAATPADEDESTAEDAQRLRQTAAVCLLFLPYHAAHTGGEGGDYFDVDFDPQSLTAHYRNVVQLRGGARSLHLDNAEHINLGDTVALRLDDQFFKRRLAVLQAIVSGLQESATDFESLHLSKNETTNDCMTLLRRLWSARNTTEHTEDPNTVVRFEAQRTEPFDLFSNFEFEGFKRPPLDAASGFHTADALELCSYASEMVRYGSVQQQLLRAVNLAILYHRTCGSRLATYRSMVTCVQRSVAAIQLEALHDLGALEDRFLAEIRAHESGLQEEGDLVASVQEKTAMLSRVQIMLRNTNIKLDASKRQVSAAQQRINDVPRQRQKSATAKKRLTQLIQSLRESIRAGNAQILDLQNTIARNERLKREYSACIEQLTHLSAVLDQGSYTETLRLLHTLDSDAVRAELQEAFDAIISTQVTAEALDEEMVLKLKDVVMRRLHDVQARFHELYAQDNNLQIAALNRKVTRDEEQLYRAQAQLQSAQKALSLDPRVLEESLQTQQLVMDNLEAIVGNLTAELARLNAGNLQLDKQFSEVRTRNALLLSQLQLTRSEFVGSVEKQRHVRTALLTQVMGAEFLCKKLWQERRKLARVLSLKSDVVDLLCERQAAERAARLRLVVKVALPGPDGRQAAGDVLNHALRGHRVHQDREGGEDRDLHERGLLAAERLRDRAREDLDVLVVEEVLGKGVPPLVRHEVGPLVARATHEAQHGLAVGRLLVQVLFRDVGQPGDVPRRHLPGGDFEEAPLMLERLGHFLRAEGQLEALPQLQGVLLAAGQKRPDVGRRFGLRERLYLEDVERLRRVGVQERFDGWNRGDLDDEGHDGRQLSQVSKAVLEHRFQHEPDGNQPANDDRHFSIIFPDGPLQHMGQRPAHHRVLLDGSYPRNGVDGVG</sequence>
<protein>
    <submittedName>
        <fullName evidence="4">Golgin subfamily B member 1-like protein</fullName>
    </submittedName>
</protein>
<feature type="compositionally biased region" description="Low complexity" evidence="2">
    <location>
        <begin position="57"/>
        <end position="67"/>
    </location>
</feature>
<evidence type="ECO:0000313" key="4">
    <source>
        <dbReference type="EMBL" id="GIX62108.1"/>
    </source>
</evidence>
<name>A0AAV4LQ71_BABCB</name>
<dbReference type="EMBL" id="BPLF01000001">
    <property type="protein sequence ID" value="GIX62108.1"/>
    <property type="molecule type" value="Genomic_DNA"/>
</dbReference>